<evidence type="ECO:0000313" key="8">
    <source>
        <dbReference type="EMBL" id="HIV03488.1"/>
    </source>
</evidence>
<dbReference type="GO" id="GO:0016831">
    <property type="term" value="F:carboxy-lyase activity"/>
    <property type="evidence" value="ECO:0007669"/>
    <property type="project" value="UniProtKB-KW"/>
</dbReference>
<dbReference type="PANTHER" id="PTHR43277:SF4">
    <property type="entry name" value="ARGININE DECARBOXYLASE"/>
    <property type="match status" value="1"/>
</dbReference>
<dbReference type="Proteomes" id="UP000886743">
    <property type="component" value="Unassembled WGS sequence"/>
</dbReference>
<reference evidence="8" key="2">
    <citation type="journal article" date="2021" name="PeerJ">
        <title>Extensive microbial diversity within the chicken gut microbiome revealed by metagenomics and culture.</title>
        <authorList>
            <person name="Gilroy R."/>
            <person name="Ravi A."/>
            <person name="Getino M."/>
            <person name="Pursley I."/>
            <person name="Horton D.L."/>
            <person name="Alikhan N.F."/>
            <person name="Baker D."/>
            <person name="Gharbi K."/>
            <person name="Hall N."/>
            <person name="Watson M."/>
            <person name="Adriaenssens E.M."/>
            <person name="Foster-Nyarko E."/>
            <person name="Jarju S."/>
            <person name="Secka A."/>
            <person name="Antonio M."/>
            <person name="Oren A."/>
            <person name="Chaudhuri R.R."/>
            <person name="La Ragione R."/>
            <person name="Hildebrand F."/>
            <person name="Pallen M.J."/>
        </authorList>
    </citation>
    <scope>NUCLEOTIDE SEQUENCE</scope>
    <source>
        <strain evidence="8">4920</strain>
    </source>
</reference>
<evidence type="ECO:0000256" key="1">
    <source>
        <dbReference type="ARBA" id="ARBA00001933"/>
    </source>
</evidence>
<dbReference type="InterPro" id="IPR008286">
    <property type="entry name" value="Prn/Lys/Arg_de-COase_C"/>
</dbReference>
<evidence type="ECO:0000313" key="9">
    <source>
        <dbReference type="Proteomes" id="UP000886743"/>
    </source>
</evidence>
<keyword evidence="5" id="KW-0456">Lyase</keyword>
<organism evidence="8 9">
    <name type="scientific">Candidatus Aphodoplasma excrementigallinarum</name>
    <dbReference type="NCBI Taxonomy" id="2840673"/>
    <lineage>
        <taxon>Bacteria</taxon>
        <taxon>Bacillati</taxon>
        <taxon>Bacillota</taxon>
        <taxon>Clostridia</taxon>
        <taxon>Eubacteriales</taxon>
        <taxon>Candidatus Aphodoplasma</taxon>
    </lineage>
</organism>
<dbReference type="InterPro" id="IPR036633">
    <property type="entry name" value="Prn/Lys/Arg_de-COase_C_sf"/>
</dbReference>
<name>A0A9D1T069_9FIRM</name>
<dbReference type="Pfam" id="PF03711">
    <property type="entry name" value="OKR_DC_1_C"/>
    <property type="match status" value="1"/>
</dbReference>
<feature type="domain" description="Orn/Lys/Arg decarboxylase C-terminal" evidence="7">
    <location>
        <begin position="397"/>
        <end position="452"/>
    </location>
</feature>
<dbReference type="InterPro" id="IPR052357">
    <property type="entry name" value="Orn_Lys_Arg_decarboxylase-I"/>
</dbReference>
<dbReference type="Pfam" id="PF01276">
    <property type="entry name" value="OKR_DC_1"/>
    <property type="match status" value="1"/>
</dbReference>
<evidence type="ECO:0000259" key="6">
    <source>
        <dbReference type="Pfam" id="PF01276"/>
    </source>
</evidence>
<evidence type="ECO:0000256" key="4">
    <source>
        <dbReference type="ARBA" id="ARBA00022898"/>
    </source>
</evidence>
<comment type="cofactor">
    <cofactor evidence="1">
        <name>pyridoxal 5'-phosphate</name>
        <dbReference type="ChEBI" id="CHEBI:597326"/>
    </cofactor>
</comment>
<dbReference type="InterPro" id="IPR000310">
    <property type="entry name" value="Orn/Lys/Arg_deCO2ase_major_dom"/>
</dbReference>
<comment type="similarity">
    <text evidence="2">Belongs to the Orn/Lys/Arg decarboxylase class-I family.</text>
</comment>
<dbReference type="SUPFAM" id="SSF55904">
    <property type="entry name" value="Ornithine decarboxylase C-terminal domain"/>
    <property type="match status" value="1"/>
</dbReference>
<reference evidence="8" key="1">
    <citation type="submission" date="2020-10" db="EMBL/GenBank/DDBJ databases">
        <authorList>
            <person name="Gilroy R."/>
        </authorList>
    </citation>
    <scope>NUCLEOTIDE SEQUENCE</scope>
    <source>
        <strain evidence="8">4920</strain>
    </source>
</reference>
<protein>
    <submittedName>
        <fullName evidence="8">Aminotransferase class I/II-fold pyridoxal phosphate-dependent enzyme</fullName>
    </submittedName>
</protein>
<dbReference type="AlphaFoldDB" id="A0A9D1T069"/>
<sequence>MDYEPVLYNAISSFTRQGRISFHMPVHGGGKLYGEAAGEFLSLDVTELPETDNLACPSGAIAQMHENMARLFGADHAHVLVGGSSAGIHAMLLACLRRADALLVDRCVHQSVLNACALYGFVPVFFERDMLPGYSIPGHINYDSLRRVMQGTPHAKAILVTTPTYYGICEDVRALANLAHGRCIPLLADCAHGPHFAFSPQLPNVAAADGADLCALSLHKTLGAPTQTALLLHHSDIVDYARVKACVNMVHTTSPSYLLMCAADLVCARMAREGEALFARAVKLVQTVRTQLEQDTLLRCLPNGDMTRLVVNMSAYALTGYDAAQQLADTYAIDVEMADPHNIVCIFGPLTTEKEANALSSALCAIANAAPLAAPGSEVPLLPPIRLAVPPADAFSAPAEHVPLAESVGRICAATVSAYPPGVPCLIPGARITDEAAAYLHATLRSGGTVTGLEGESVAVLK</sequence>
<dbReference type="SUPFAM" id="SSF53383">
    <property type="entry name" value="PLP-dependent transferases"/>
    <property type="match status" value="1"/>
</dbReference>
<evidence type="ECO:0000256" key="5">
    <source>
        <dbReference type="ARBA" id="ARBA00023239"/>
    </source>
</evidence>
<keyword evidence="3" id="KW-0210">Decarboxylase</keyword>
<dbReference type="Gene3D" id="3.40.640.10">
    <property type="entry name" value="Type I PLP-dependent aspartate aminotransferase-like (Major domain)"/>
    <property type="match status" value="1"/>
</dbReference>
<feature type="domain" description="Orn/Lys/Arg decarboxylases family 1 pyridoxal-P attachment site" evidence="6">
    <location>
        <begin position="6"/>
        <end position="295"/>
    </location>
</feature>
<evidence type="ECO:0000259" key="7">
    <source>
        <dbReference type="Pfam" id="PF03711"/>
    </source>
</evidence>
<comment type="caution">
    <text evidence="8">The sequence shown here is derived from an EMBL/GenBank/DDBJ whole genome shotgun (WGS) entry which is preliminary data.</text>
</comment>
<keyword evidence="8" id="KW-0032">Aminotransferase</keyword>
<dbReference type="PANTHER" id="PTHR43277">
    <property type="entry name" value="ARGININE DECARBOXYLASE"/>
    <property type="match status" value="1"/>
</dbReference>
<gene>
    <name evidence="8" type="ORF">IAC74_07925</name>
</gene>
<proteinExistence type="inferred from homology"/>
<evidence type="ECO:0000256" key="2">
    <source>
        <dbReference type="ARBA" id="ARBA00010671"/>
    </source>
</evidence>
<dbReference type="Gene3D" id="3.90.100.10">
    <property type="entry name" value="Orn/Lys/Arg decarboxylase, C-terminal domain"/>
    <property type="match status" value="1"/>
</dbReference>
<accession>A0A9D1T069</accession>
<dbReference type="GO" id="GO:0008483">
    <property type="term" value="F:transaminase activity"/>
    <property type="evidence" value="ECO:0007669"/>
    <property type="project" value="UniProtKB-KW"/>
</dbReference>
<dbReference type="InterPro" id="IPR015421">
    <property type="entry name" value="PyrdxlP-dep_Trfase_major"/>
</dbReference>
<keyword evidence="8" id="KW-0808">Transferase</keyword>
<evidence type="ECO:0000256" key="3">
    <source>
        <dbReference type="ARBA" id="ARBA00022793"/>
    </source>
</evidence>
<keyword evidence="4" id="KW-0663">Pyridoxal phosphate</keyword>
<dbReference type="EMBL" id="DVOF01000240">
    <property type="protein sequence ID" value="HIV03488.1"/>
    <property type="molecule type" value="Genomic_DNA"/>
</dbReference>
<dbReference type="InterPro" id="IPR015424">
    <property type="entry name" value="PyrdxlP-dep_Trfase"/>
</dbReference>